<dbReference type="SUPFAM" id="SSF50998">
    <property type="entry name" value="Quinoprotein alcohol dehydrogenase-like"/>
    <property type="match status" value="1"/>
</dbReference>
<accession>A0A9E2F207</accession>
<protein>
    <submittedName>
        <fullName evidence="1">Uncharacterized protein</fullName>
    </submittedName>
</protein>
<dbReference type="EMBL" id="QLTW01000060">
    <property type="protein sequence ID" value="MBT9145197.1"/>
    <property type="molecule type" value="Genomic_DNA"/>
</dbReference>
<proteinExistence type="predicted"/>
<dbReference type="PANTHER" id="PTHR42754">
    <property type="entry name" value="ENDOGLUCANASE"/>
    <property type="match status" value="1"/>
</dbReference>
<organism evidence="1 2">
    <name type="scientific">Psychracetigena formicireducens</name>
    <dbReference type="NCBI Taxonomy" id="2986056"/>
    <lineage>
        <taxon>Bacteria</taxon>
        <taxon>Bacillati</taxon>
        <taxon>Candidatus Lithacetigenota</taxon>
        <taxon>Candidatus Psychracetigena</taxon>
    </lineage>
</organism>
<dbReference type="InterPro" id="IPR015943">
    <property type="entry name" value="WD40/YVTN_repeat-like_dom_sf"/>
</dbReference>
<dbReference type="PANTHER" id="PTHR42754:SF1">
    <property type="entry name" value="LIPOPROTEIN"/>
    <property type="match status" value="1"/>
</dbReference>
<dbReference type="InterPro" id="IPR011047">
    <property type="entry name" value="Quinoprotein_ADH-like_sf"/>
</dbReference>
<sequence>MAHSIQQTQDGGYIVAGYTSPLGSGGDIYLLKLDSQGKVIWEKTYGGEADEWAYSIQQTLDGGYIVAGFKFIYFGVSKKDVYLLKLDSQGKVIWEKTYGGKYDDVAYSIRQTLDGGYIVAGYTDSFGVGGYDVYLLKLDSQGKTGPYPPNR</sequence>
<dbReference type="Gene3D" id="2.130.10.10">
    <property type="entry name" value="YVTN repeat-like/Quinoprotein amine dehydrogenase"/>
    <property type="match status" value="1"/>
</dbReference>
<dbReference type="AlphaFoldDB" id="A0A9E2F207"/>
<gene>
    <name evidence="1" type="ORF">DDT42_01067</name>
</gene>
<dbReference type="Proteomes" id="UP000811545">
    <property type="component" value="Unassembled WGS sequence"/>
</dbReference>
<name>A0A9E2F207_PSYF1</name>
<evidence type="ECO:0000313" key="2">
    <source>
        <dbReference type="Proteomes" id="UP000811545"/>
    </source>
</evidence>
<comment type="caution">
    <text evidence="1">The sequence shown here is derived from an EMBL/GenBank/DDBJ whole genome shotgun (WGS) entry which is preliminary data.</text>
</comment>
<evidence type="ECO:0000313" key="1">
    <source>
        <dbReference type="EMBL" id="MBT9145197.1"/>
    </source>
</evidence>
<reference evidence="1 2" key="1">
    <citation type="journal article" date="2021" name="bioRxiv">
        <title>Unique metabolic strategies in Hadean analogues reveal hints for primordial physiology.</title>
        <authorList>
            <person name="Nobu M.K."/>
            <person name="Nakai R."/>
            <person name="Tamazawa S."/>
            <person name="Mori H."/>
            <person name="Toyoda A."/>
            <person name="Ijiri A."/>
            <person name="Suzuki S."/>
            <person name="Kurokawa K."/>
            <person name="Kamagata Y."/>
            <person name="Tamaki H."/>
        </authorList>
    </citation>
    <scope>NUCLEOTIDE SEQUENCE [LARGE SCALE GENOMIC DNA]</scope>
    <source>
        <strain evidence="1">BS525</strain>
    </source>
</reference>